<organism evidence="1 2">
    <name type="scientific">Coniosporium uncinatum</name>
    <dbReference type="NCBI Taxonomy" id="93489"/>
    <lineage>
        <taxon>Eukaryota</taxon>
        <taxon>Fungi</taxon>
        <taxon>Dikarya</taxon>
        <taxon>Ascomycota</taxon>
        <taxon>Pezizomycotina</taxon>
        <taxon>Dothideomycetes</taxon>
        <taxon>Dothideomycetes incertae sedis</taxon>
        <taxon>Coniosporium</taxon>
    </lineage>
</organism>
<dbReference type="Proteomes" id="UP001186974">
    <property type="component" value="Unassembled WGS sequence"/>
</dbReference>
<accession>A0ACC3DF63</accession>
<evidence type="ECO:0000313" key="1">
    <source>
        <dbReference type="EMBL" id="KAK3067330.1"/>
    </source>
</evidence>
<keyword evidence="2" id="KW-1185">Reference proteome</keyword>
<protein>
    <submittedName>
        <fullName evidence="1">Uncharacterized protein</fullName>
    </submittedName>
</protein>
<proteinExistence type="predicted"/>
<name>A0ACC3DF63_9PEZI</name>
<dbReference type="EMBL" id="JAWDJW010005550">
    <property type="protein sequence ID" value="KAK3067330.1"/>
    <property type="molecule type" value="Genomic_DNA"/>
</dbReference>
<evidence type="ECO:0000313" key="2">
    <source>
        <dbReference type="Proteomes" id="UP001186974"/>
    </source>
</evidence>
<comment type="caution">
    <text evidence="1">The sequence shown here is derived from an EMBL/GenBank/DDBJ whole genome shotgun (WGS) entry which is preliminary data.</text>
</comment>
<gene>
    <name evidence="1" type="ORF">LTS18_001180</name>
</gene>
<sequence>MQYQEYYMRQKPGAPLEEAKNWATNKVKKDMVDRNRQQQSALDAAAGVGSTSGINSMTGMNGMNGMNGIPSGQGHMSQNMGQMNQMGSNPYQQQVMNGGSGSSMGSLSPTQNYNNQLRGHLLQQQSRITASPSMHTAMPASRSATPQQNMGQHQRASSGTSMMVGNSPTPPTTQMAHQ</sequence>
<reference evidence="1" key="1">
    <citation type="submission" date="2024-09" db="EMBL/GenBank/DDBJ databases">
        <title>Black Yeasts Isolated from many extreme environments.</title>
        <authorList>
            <person name="Coleine C."/>
            <person name="Stajich J.E."/>
            <person name="Selbmann L."/>
        </authorList>
    </citation>
    <scope>NUCLEOTIDE SEQUENCE</scope>
    <source>
        <strain evidence="1">CCFEE 5737</strain>
    </source>
</reference>